<comment type="caution">
    <text evidence="5">The sequence shown here is derived from an EMBL/GenBank/DDBJ whole genome shotgun (WGS) entry which is preliminary data.</text>
</comment>
<dbReference type="PRINTS" id="PR00092">
    <property type="entry name" value="TYROSINASE"/>
</dbReference>
<accession>A0AAV9GLN7</accession>
<dbReference type="Proteomes" id="UP001321760">
    <property type="component" value="Unassembled WGS sequence"/>
</dbReference>
<evidence type="ECO:0000256" key="1">
    <source>
        <dbReference type="ARBA" id="ARBA00022723"/>
    </source>
</evidence>
<evidence type="ECO:0000256" key="2">
    <source>
        <dbReference type="SAM" id="SignalP"/>
    </source>
</evidence>
<reference evidence="5" key="2">
    <citation type="submission" date="2023-05" db="EMBL/GenBank/DDBJ databases">
        <authorList>
            <consortium name="Lawrence Berkeley National Laboratory"/>
            <person name="Steindorff A."/>
            <person name="Hensen N."/>
            <person name="Bonometti L."/>
            <person name="Westerberg I."/>
            <person name="Brannstrom I.O."/>
            <person name="Guillou S."/>
            <person name="Cros-Aarteil S."/>
            <person name="Calhoun S."/>
            <person name="Haridas S."/>
            <person name="Kuo A."/>
            <person name="Mondo S."/>
            <person name="Pangilinan J."/>
            <person name="Riley R."/>
            <person name="Labutti K."/>
            <person name="Andreopoulos B."/>
            <person name="Lipzen A."/>
            <person name="Chen C."/>
            <person name="Yanf M."/>
            <person name="Daum C."/>
            <person name="Ng V."/>
            <person name="Clum A."/>
            <person name="Ohm R."/>
            <person name="Martin F."/>
            <person name="Silar P."/>
            <person name="Natvig D."/>
            <person name="Lalanne C."/>
            <person name="Gautier V."/>
            <person name="Ament-Velasquez S.L."/>
            <person name="Kruys A."/>
            <person name="Hutchinson M.I."/>
            <person name="Powell A.J."/>
            <person name="Barry K."/>
            <person name="Miller A.N."/>
            <person name="Grigoriev I.V."/>
            <person name="Debuchy R."/>
            <person name="Gladieux P."/>
            <person name="Thoren M.H."/>
            <person name="Johannesson H."/>
        </authorList>
    </citation>
    <scope>NUCLEOTIDE SEQUENCE</scope>
    <source>
        <strain evidence="5">PSN243</strain>
    </source>
</reference>
<dbReference type="Gene3D" id="1.10.1280.10">
    <property type="entry name" value="Di-copper center containing domain from catechol oxidase"/>
    <property type="match status" value="1"/>
</dbReference>
<feature type="chain" id="PRO_5043462905" description="Tyrosinase copper-binding domain-containing protein" evidence="2">
    <location>
        <begin position="20"/>
        <end position="412"/>
    </location>
</feature>
<evidence type="ECO:0000313" key="5">
    <source>
        <dbReference type="EMBL" id="KAK4449087.1"/>
    </source>
</evidence>
<dbReference type="PANTHER" id="PTHR11474">
    <property type="entry name" value="TYROSINASE FAMILY MEMBER"/>
    <property type="match status" value="1"/>
</dbReference>
<organism evidence="5 6">
    <name type="scientific">Podospora aff. communis PSN243</name>
    <dbReference type="NCBI Taxonomy" id="3040156"/>
    <lineage>
        <taxon>Eukaryota</taxon>
        <taxon>Fungi</taxon>
        <taxon>Dikarya</taxon>
        <taxon>Ascomycota</taxon>
        <taxon>Pezizomycotina</taxon>
        <taxon>Sordariomycetes</taxon>
        <taxon>Sordariomycetidae</taxon>
        <taxon>Sordariales</taxon>
        <taxon>Podosporaceae</taxon>
        <taxon>Podospora</taxon>
    </lineage>
</organism>
<dbReference type="SUPFAM" id="SSF48056">
    <property type="entry name" value="Di-copper centre-containing domain"/>
    <property type="match status" value="1"/>
</dbReference>
<proteinExistence type="predicted"/>
<evidence type="ECO:0000313" key="6">
    <source>
        <dbReference type="Proteomes" id="UP001321760"/>
    </source>
</evidence>
<reference evidence="5" key="1">
    <citation type="journal article" date="2023" name="Mol. Phylogenet. Evol.">
        <title>Genome-scale phylogeny and comparative genomics of the fungal order Sordariales.</title>
        <authorList>
            <person name="Hensen N."/>
            <person name="Bonometti L."/>
            <person name="Westerberg I."/>
            <person name="Brannstrom I.O."/>
            <person name="Guillou S."/>
            <person name="Cros-Aarteil S."/>
            <person name="Calhoun S."/>
            <person name="Haridas S."/>
            <person name="Kuo A."/>
            <person name="Mondo S."/>
            <person name="Pangilinan J."/>
            <person name="Riley R."/>
            <person name="LaButti K."/>
            <person name="Andreopoulos B."/>
            <person name="Lipzen A."/>
            <person name="Chen C."/>
            <person name="Yan M."/>
            <person name="Daum C."/>
            <person name="Ng V."/>
            <person name="Clum A."/>
            <person name="Steindorff A."/>
            <person name="Ohm R.A."/>
            <person name="Martin F."/>
            <person name="Silar P."/>
            <person name="Natvig D.O."/>
            <person name="Lalanne C."/>
            <person name="Gautier V."/>
            <person name="Ament-Velasquez S.L."/>
            <person name="Kruys A."/>
            <person name="Hutchinson M.I."/>
            <person name="Powell A.J."/>
            <person name="Barry K."/>
            <person name="Miller A.N."/>
            <person name="Grigoriev I.V."/>
            <person name="Debuchy R."/>
            <person name="Gladieux P."/>
            <person name="Hiltunen Thoren M."/>
            <person name="Johannesson H."/>
        </authorList>
    </citation>
    <scope>NUCLEOTIDE SEQUENCE</scope>
    <source>
        <strain evidence="5">PSN243</strain>
    </source>
</reference>
<evidence type="ECO:0000259" key="4">
    <source>
        <dbReference type="PROSITE" id="PS00498"/>
    </source>
</evidence>
<gene>
    <name evidence="5" type="ORF">QBC34DRAFT_494827</name>
</gene>
<dbReference type="GO" id="GO:0046872">
    <property type="term" value="F:metal ion binding"/>
    <property type="evidence" value="ECO:0007669"/>
    <property type="project" value="UniProtKB-KW"/>
</dbReference>
<dbReference type="GO" id="GO:0016491">
    <property type="term" value="F:oxidoreductase activity"/>
    <property type="evidence" value="ECO:0007669"/>
    <property type="project" value="InterPro"/>
</dbReference>
<name>A0AAV9GLN7_9PEZI</name>
<dbReference type="AlphaFoldDB" id="A0AAV9GLN7"/>
<dbReference type="InterPro" id="IPR008922">
    <property type="entry name" value="Di-copper_centre_dom_sf"/>
</dbReference>
<evidence type="ECO:0000259" key="3">
    <source>
        <dbReference type="PROSITE" id="PS00497"/>
    </source>
</evidence>
<keyword evidence="6" id="KW-1185">Reference proteome</keyword>
<dbReference type="Pfam" id="PF00264">
    <property type="entry name" value="Tyrosinase"/>
    <property type="match status" value="1"/>
</dbReference>
<dbReference type="PROSITE" id="PS00497">
    <property type="entry name" value="TYROSINASE_1"/>
    <property type="match status" value="1"/>
</dbReference>
<protein>
    <recommendedName>
        <fullName evidence="3 4">Tyrosinase copper-binding domain-containing protein</fullName>
    </recommendedName>
</protein>
<sequence length="412" mass="44052">MRTGNLVLLALQAASSALAAPTPDAVPSDPSAALAQLEALGSATLQQVEDDLTTAAKKRTFTPPGTCTLANLQIRREWSTLSSSQKKAYTAAVKCLMSKPALTPGSLAPGAKTRFDDFISTHINQTMTIHYTGNFLVWHRYYTWVYEKALQVECGYTGTQPYWNWGLTALIGLENSPHFDGSDTSLSGNGVVIPNQPDLILGVSAGLPAMYLPPGTGGGCVTSGPFVNYTVNMGQAALDVPGGIIISNPAGPFAYNPRCFKRDLTTAINRMFANASSILNTILPPQNIADFQMKLQGVPGSGDIGIHGGGHFSLGGDPGRDFFVSPGDPAFYLHHAMIDRVWWIWQQLNPSTRAQGSSAVAGTRTFLNNPPSDPTSIEDIIEFDFAGSTFGPPRKIKELLSTTSGPFCYAYL</sequence>
<dbReference type="InterPro" id="IPR050316">
    <property type="entry name" value="Tyrosinase/Hemocyanin"/>
</dbReference>
<dbReference type="PROSITE" id="PS00498">
    <property type="entry name" value="TYROSINASE_2"/>
    <property type="match status" value="1"/>
</dbReference>
<dbReference type="PANTHER" id="PTHR11474:SF116">
    <property type="entry name" value="TYROSINASE"/>
    <property type="match status" value="1"/>
</dbReference>
<feature type="signal peptide" evidence="2">
    <location>
        <begin position="1"/>
        <end position="19"/>
    </location>
</feature>
<feature type="domain" description="Tyrosinase copper-binding" evidence="4">
    <location>
        <begin position="328"/>
        <end position="339"/>
    </location>
</feature>
<feature type="domain" description="Tyrosinase copper-binding" evidence="3">
    <location>
        <begin position="130"/>
        <end position="147"/>
    </location>
</feature>
<keyword evidence="2" id="KW-0732">Signal</keyword>
<keyword evidence="1" id="KW-0479">Metal-binding</keyword>
<dbReference type="EMBL" id="MU865939">
    <property type="protein sequence ID" value="KAK4449087.1"/>
    <property type="molecule type" value="Genomic_DNA"/>
</dbReference>
<dbReference type="InterPro" id="IPR002227">
    <property type="entry name" value="Tyrosinase_Cu-bd"/>
</dbReference>